<evidence type="ECO:0000259" key="1">
    <source>
        <dbReference type="Pfam" id="PF08447"/>
    </source>
</evidence>
<keyword evidence="3" id="KW-1185">Reference proteome</keyword>
<evidence type="ECO:0000313" key="3">
    <source>
        <dbReference type="Proteomes" id="UP000603602"/>
    </source>
</evidence>
<reference evidence="3" key="1">
    <citation type="submission" date="2023-07" db="EMBL/GenBank/DDBJ databases">
        <title>Thauera sp. CAU 1555 isolated from sand of Yaerae Beach.</title>
        <authorList>
            <person name="Kim W."/>
        </authorList>
    </citation>
    <scope>NUCLEOTIDE SEQUENCE [LARGE SCALE GENOMIC DNA]</scope>
    <source>
        <strain evidence="3">CAU 1555</strain>
    </source>
</reference>
<feature type="domain" description="PAS fold-3" evidence="1">
    <location>
        <begin position="53"/>
        <end position="134"/>
    </location>
</feature>
<evidence type="ECO:0000313" key="2">
    <source>
        <dbReference type="EMBL" id="MBD8503983.1"/>
    </source>
</evidence>
<dbReference type="InterPro" id="IPR035965">
    <property type="entry name" value="PAS-like_dom_sf"/>
</dbReference>
<dbReference type="Pfam" id="PF08447">
    <property type="entry name" value="PAS_3"/>
    <property type="match status" value="1"/>
</dbReference>
<dbReference type="InterPro" id="IPR000014">
    <property type="entry name" value="PAS"/>
</dbReference>
<name>A0ABR9BCB7_9RHOO</name>
<dbReference type="Proteomes" id="UP000603602">
    <property type="component" value="Unassembled WGS sequence"/>
</dbReference>
<dbReference type="NCBIfam" id="TIGR00229">
    <property type="entry name" value="sensory_box"/>
    <property type="match status" value="1"/>
</dbReference>
<protein>
    <submittedName>
        <fullName evidence="2">PAS domain-containing protein</fullName>
    </submittedName>
</protein>
<dbReference type="EMBL" id="JACYTO010000002">
    <property type="protein sequence ID" value="MBD8503983.1"/>
    <property type="molecule type" value="Genomic_DNA"/>
</dbReference>
<gene>
    <name evidence="2" type="ORF">IFO67_13895</name>
</gene>
<dbReference type="CDD" id="cd00130">
    <property type="entry name" value="PAS"/>
    <property type="match status" value="1"/>
</dbReference>
<comment type="caution">
    <text evidence="2">The sequence shown here is derived from an EMBL/GenBank/DDBJ whole genome shotgun (WGS) entry which is preliminary data.</text>
</comment>
<organism evidence="2 3">
    <name type="scientific">Thauera sedimentorum</name>
    <dbReference type="NCBI Taxonomy" id="2767595"/>
    <lineage>
        <taxon>Bacteria</taxon>
        <taxon>Pseudomonadati</taxon>
        <taxon>Pseudomonadota</taxon>
        <taxon>Betaproteobacteria</taxon>
        <taxon>Rhodocyclales</taxon>
        <taxon>Zoogloeaceae</taxon>
        <taxon>Thauera</taxon>
    </lineage>
</organism>
<dbReference type="SUPFAM" id="SSF55785">
    <property type="entry name" value="PYP-like sensor domain (PAS domain)"/>
    <property type="match status" value="1"/>
</dbReference>
<dbReference type="InterPro" id="IPR013655">
    <property type="entry name" value="PAS_fold_3"/>
</dbReference>
<sequence>MRTPDEAPARGRQRAIPGGPAVKKKNIVLTGREVSLGADEQIVSKTNLKGQITYANRAFMHLCDYAENDLLGVQHNIVRHPDMPRAVFHMMWETLQAGQEFFGFVKNLTANGDHYWVFANVTPDREPGGEVVGYFSVRRRPSQRGVEAAGALYAEMVAAERQAGPARAIEASRALLEERLGGQSYERFALALQLG</sequence>
<proteinExistence type="predicted"/>
<accession>A0ABR9BCB7</accession>
<dbReference type="Gene3D" id="3.30.450.20">
    <property type="entry name" value="PAS domain"/>
    <property type="match status" value="1"/>
</dbReference>